<organism evidence="2 3">
    <name type="scientific">Lasallia pustulata</name>
    <dbReference type="NCBI Taxonomy" id="136370"/>
    <lineage>
        <taxon>Eukaryota</taxon>
        <taxon>Fungi</taxon>
        <taxon>Dikarya</taxon>
        <taxon>Ascomycota</taxon>
        <taxon>Pezizomycotina</taxon>
        <taxon>Lecanoromycetes</taxon>
        <taxon>OSLEUM clade</taxon>
        <taxon>Umbilicariomycetidae</taxon>
        <taxon>Umbilicariales</taxon>
        <taxon>Umbilicariaceae</taxon>
        <taxon>Lasallia</taxon>
    </lineage>
</organism>
<evidence type="ECO:0000313" key="2">
    <source>
        <dbReference type="EMBL" id="KAA6411516.1"/>
    </source>
</evidence>
<keyword evidence="1" id="KW-0812">Transmembrane</keyword>
<accession>A0A5M8PPM7</accession>
<feature type="transmembrane region" description="Helical" evidence="1">
    <location>
        <begin position="293"/>
        <end position="312"/>
    </location>
</feature>
<protein>
    <submittedName>
        <fullName evidence="2">Uncharacterized protein</fullName>
    </submittedName>
</protein>
<name>A0A5M8PPM7_9LECA</name>
<reference evidence="2 3" key="1">
    <citation type="submission" date="2019-09" db="EMBL/GenBank/DDBJ databases">
        <title>The hologenome of the rock-dwelling lichen Lasallia pustulata.</title>
        <authorList>
            <person name="Greshake Tzovaras B."/>
            <person name="Segers F."/>
            <person name="Bicker A."/>
            <person name="Dal Grande F."/>
            <person name="Otte J."/>
            <person name="Hankeln T."/>
            <person name="Schmitt I."/>
            <person name="Ebersberger I."/>
        </authorList>
    </citation>
    <scope>NUCLEOTIDE SEQUENCE [LARGE SCALE GENOMIC DNA]</scope>
    <source>
        <strain evidence="2">A1-1</strain>
    </source>
</reference>
<keyword evidence="1" id="KW-1133">Transmembrane helix</keyword>
<gene>
    <name evidence="2" type="ORF">FRX48_04796</name>
</gene>
<feature type="transmembrane region" description="Helical" evidence="1">
    <location>
        <begin position="165"/>
        <end position="189"/>
    </location>
</feature>
<dbReference type="Proteomes" id="UP000324767">
    <property type="component" value="Unassembled WGS sequence"/>
</dbReference>
<dbReference type="AlphaFoldDB" id="A0A5M8PPM7"/>
<evidence type="ECO:0000256" key="1">
    <source>
        <dbReference type="SAM" id="Phobius"/>
    </source>
</evidence>
<evidence type="ECO:0000313" key="3">
    <source>
        <dbReference type="Proteomes" id="UP000324767"/>
    </source>
</evidence>
<sequence length="469" mass="51261">MDTPLDAWIGFSATDGERPSLPAIHNCTINGTTANCTSVCGHIHLLFDPFATNNLVSCGIWQTASAAIHFEVLPNNTENTAPFEDRGLSMVYNHPYNSSTTADMIAECFGFTCSYKSNEGYAACSACDFDALFGSGAIDGALQNCMDMICSPQGSLNPDLGGVGMFASFIVQSSIAIVGSVALLSLTLWRKRNERRRKGSLNQHYRHRSSKGRTPEDHTEILVTAVVEFQKSQCYFAGTIQIAAIAFIRQYPDNGSLYSFLPAKGLPFVICTNGSIPVIFTLTFISFYGRPSWYLTLLTLCCFTLSTITFMYTNSLYSMLSEGEEAAMLSYPCGGWTPRQLSSWCGSGFSMPTIIDRRIAVSGWNDVLWMNSLLWALYCVIKQSLAVGGPQNSASHSFISRFASDGDHPWYFATDGSKLALARKARTVSFGFYSLHPGRWLLATSSTLTACSLPFLKSTLVGHLARLSP</sequence>
<proteinExistence type="predicted"/>
<feature type="transmembrane region" description="Helical" evidence="1">
    <location>
        <begin position="266"/>
        <end position="287"/>
    </location>
</feature>
<dbReference type="EMBL" id="VXIT01000007">
    <property type="protein sequence ID" value="KAA6411516.1"/>
    <property type="molecule type" value="Genomic_DNA"/>
</dbReference>
<keyword evidence="1" id="KW-0472">Membrane</keyword>
<dbReference type="OrthoDB" id="4582561at2759"/>
<comment type="caution">
    <text evidence="2">The sequence shown here is derived from an EMBL/GenBank/DDBJ whole genome shotgun (WGS) entry which is preliminary data.</text>
</comment>